<dbReference type="RefSeq" id="WP_057042980.1">
    <property type="nucleotide sequence ID" value="NZ_CP092025.1"/>
</dbReference>
<feature type="chain" id="PRO_5041173992" evidence="1">
    <location>
        <begin position="22"/>
        <end position="209"/>
    </location>
</feature>
<keyword evidence="1" id="KW-0732">Signal</keyword>
<evidence type="ECO:0000313" key="3">
    <source>
        <dbReference type="Proteomes" id="UP000411403"/>
    </source>
</evidence>
<sequence>MFKKLASSLILGSLLVSSAFAGDFLAKISNGALSDNSQGVKALNLDEMKQVKGGYLVGFINIGNNEIGALAITTINAHDAGVSFGNRDGSEIKYDKNGNYVPSKSGLCGIGVANCSAPSQNRLQEYMQVAGDPVLNALGYTVKRQVKISNLGQPYVLFTYGVIVYNYSSHTAYRINSNAVLNNNIIIKELAGKYKEQMESALGGWYPRR</sequence>
<reference evidence="2 3" key="1">
    <citation type="submission" date="2018-08" db="EMBL/GenBank/DDBJ databases">
        <authorList>
            <consortium name="NARMS: The National Antimicrobial Resistance Monitoring System"/>
        </authorList>
    </citation>
    <scope>NUCLEOTIDE SEQUENCE [LARGE SCALE GENOMIC DNA]</scope>
    <source>
        <strain evidence="2 3">CVM N17C171</strain>
    </source>
</reference>
<organism evidence="2 3">
    <name type="scientific">Campylobacter coli</name>
    <dbReference type="NCBI Taxonomy" id="195"/>
    <lineage>
        <taxon>Bacteria</taxon>
        <taxon>Pseudomonadati</taxon>
        <taxon>Campylobacterota</taxon>
        <taxon>Epsilonproteobacteria</taxon>
        <taxon>Campylobacterales</taxon>
        <taxon>Campylobacteraceae</taxon>
        <taxon>Campylobacter</taxon>
    </lineage>
</organism>
<dbReference type="EMBL" id="AACSIE010000024">
    <property type="protein sequence ID" value="EAL9205409.1"/>
    <property type="molecule type" value="Genomic_DNA"/>
</dbReference>
<protein>
    <submittedName>
        <fullName evidence="2">Bacteriocin</fullName>
    </submittedName>
</protein>
<evidence type="ECO:0000313" key="2">
    <source>
        <dbReference type="EMBL" id="EAL9205409.1"/>
    </source>
</evidence>
<comment type="caution">
    <text evidence="2">The sequence shown here is derived from an EMBL/GenBank/DDBJ whole genome shotgun (WGS) entry which is preliminary data.</text>
</comment>
<feature type="signal peptide" evidence="1">
    <location>
        <begin position="1"/>
        <end position="21"/>
    </location>
</feature>
<accession>A0A693UJI5</accession>
<dbReference type="AlphaFoldDB" id="A0A693UJI5"/>
<gene>
    <name evidence="2" type="ORF">DYU70_09665</name>
</gene>
<evidence type="ECO:0000256" key="1">
    <source>
        <dbReference type="SAM" id="SignalP"/>
    </source>
</evidence>
<name>A0A693UJI5_CAMCO</name>
<dbReference type="Proteomes" id="UP000411403">
    <property type="component" value="Unassembled WGS sequence"/>
</dbReference>
<proteinExistence type="predicted"/>